<dbReference type="GO" id="GO:0015031">
    <property type="term" value="P:protein transport"/>
    <property type="evidence" value="ECO:0007669"/>
    <property type="project" value="UniProtKB-KW"/>
</dbReference>
<name>A0A6P7TE04_9MOLL</name>
<dbReference type="InterPro" id="IPR038212">
    <property type="entry name" value="TF_EnY2_sf"/>
</dbReference>
<dbReference type="RefSeq" id="XP_029647786.1">
    <property type="nucleotide sequence ID" value="XM_029791926.2"/>
</dbReference>
<dbReference type="GO" id="GO:0003713">
    <property type="term" value="F:transcription coactivator activity"/>
    <property type="evidence" value="ECO:0007669"/>
    <property type="project" value="UniProtKB-UniRule"/>
</dbReference>
<dbReference type="KEGG" id="osn:115221718"/>
<keyword evidence="8 11" id="KW-0010">Activator</keyword>
<keyword evidence="10 11" id="KW-0539">Nucleus</keyword>
<keyword evidence="12" id="KW-1185">Reference proteome</keyword>
<dbReference type="GO" id="GO:0071819">
    <property type="term" value="C:DUBm complex"/>
    <property type="evidence" value="ECO:0007669"/>
    <property type="project" value="UniProtKB-UniRule"/>
</dbReference>
<dbReference type="GO" id="GO:0006406">
    <property type="term" value="P:mRNA export from nucleus"/>
    <property type="evidence" value="ECO:0007669"/>
    <property type="project" value="UniProtKB-UniRule"/>
</dbReference>
<dbReference type="GO" id="GO:0005643">
    <property type="term" value="C:nuclear pore"/>
    <property type="evidence" value="ECO:0007669"/>
    <property type="project" value="UniProtKB-UniRule"/>
</dbReference>
<comment type="function">
    <text evidence="11">Involved in mRNA export coupled transcription activation by association with both the TREX-2 and the SAGA complexes. The transcription regulatory histone acetylation (HAT) complex SAGA is a multiprotein complex that activates transcription by remodeling chromatin and mediating histone acetylation and deubiquitination. Within the SAGA complex, participates to a subcomplex that specifically deubiquitinates histones. The SAGA complex is recruited to specific gene promoters by activators, where it is required for transcription. The TREX-2 complex functions in docking export-competent ribonucleoprotein particles (mRNPs) to the nuclear entrance of the nuclear pore complex (nuclear basket). TREX-2 participates in mRNA export and accurate chromatin positioning in the nucleus by tethering genes to the nuclear periphery.</text>
</comment>
<evidence type="ECO:0000256" key="4">
    <source>
        <dbReference type="ARBA" id="ARBA00022853"/>
    </source>
</evidence>
<accession>A0A6P7TE04</accession>
<gene>
    <name evidence="13" type="primary">LOC115221718</name>
</gene>
<keyword evidence="6 11" id="KW-0811">Translocation</keyword>
<dbReference type="Pfam" id="PF10163">
    <property type="entry name" value="EnY2"/>
    <property type="match status" value="1"/>
</dbReference>
<dbReference type="Proteomes" id="UP000515154">
    <property type="component" value="Linkage group LG18"/>
</dbReference>
<keyword evidence="5 11" id="KW-0653">Protein transport</keyword>
<evidence type="ECO:0000256" key="9">
    <source>
        <dbReference type="ARBA" id="ARBA00023163"/>
    </source>
</evidence>
<evidence type="ECO:0000256" key="8">
    <source>
        <dbReference type="ARBA" id="ARBA00023159"/>
    </source>
</evidence>
<comment type="similarity">
    <text evidence="11">Belongs to the ENY2 family.</text>
</comment>
<dbReference type="HAMAP" id="MF_03046">
    <property type="entry name" value="ENY2_Sus1"/>
    <property type="match status" value="1"/>
</dbReference>
<keyword evidence="4 11" id="KW-0156">Chromatin regulator</keyword>
<comment type="subcellular location">
    <subcellularLocation>
        <location evidence="1 11">Nucleus</location>
        <location evidence="1 11">Nucleoplasm</location>
    </subcellularLocation>
</comment>
<evidence type="ECO:0000256" key="1">
    <source>
        <dbReference type="ARBA" id="ARBA00004642"/>
    </source>
</evidence>
<dbReference type="PANTHER" id="PTHR12514">
    <property type="entry name" value="ENHANCER OF YELLOW 2 TRANSCRIPTION FACTOR"/>
    <property type="match status" value="1"/>
</dbReference>
<keyword evidence="2 11" id="KW-0813">Transport</keyword>
<keyword evidence="9 11" id="KW-0804">Transcription</keyword>
<evidence type="ECO:0000256" key="11">
    <source>
        <dbReference type="HAMAP-Rule" id="MF_03046"/>
    </source>
</evidence>
<keyword evidence="7 11" id="KW-0805">Transcription regulation</keyword>
<keyword evidence="3 11" id="KW-0509">mRNA transport</keyword>
<dbReference type="Gene3D" id="1.10.246.140">
    <property type="match status" value="1"/>
</dbReference>
<evidence type="ECO:0000313" key="13">
    <source>
        <dbReference type="RefSeq" id="XP_029647786.1"/>
    </source>
</evidence>
<evidence type="ECO:0000256" key="10">
    <source>
        <dbReference type="ARBA" id="ARBA00023242"/>
    </source>
</evidence>
<reference evidence="13" key="1">
    <citation type="submission" date="2025-08" db="UniProtKB">
        <authorList>
            <consortium name="RefSeq"/>
        </authorList>
    </citation>
    <scope>IDENTIFICATION</scope>
</reference>
<dbReference type="AlphaFoldDB" id="A0A6P7TE04"/>
<dbReference type="GO" id="GO:0006368">
    <property type="term" value="P:transcription elongation by RNA polymerase II"/>
    <property type="evidence" value="ECO:0007669"/>
    <property type="project" value="UniProtKB-UniRule"/>
</dbReference>
<comment type="subunit">
    <text evidence="11">Component of the nuclear pore complex (NPC)-associated TREX-2 complex (transcription and export complex 2). Component of the SAGA transcription coactivator-HAT complex. Within the SAGA complex, participates to a subcomplex of SAGA called the DUB module (deubiquitination module).</text>
</comment>
<evidence type="ECO:0000256" key="2">
    <source>
        <dbReference type="ARBA" id="ARBA00022448"/>
    </source>
</evidence>
<evidence type="ECO:0000256" key="5">
    <source>
        <dbReference type="ARBA" id="ARBA00022927"/>
    </source>
</evidence>
<dbReference type="GO" id="GO:0005654">
    <property type="term" value="C:nucleoplasm"/>
    <property type="evidence" value="ECO:0007669"/>
    <property type="project" value="UniProtKB-SubCell"/>
</dbReference>
<dbReference type="GO" id="GO:0006325">
    <property type="term" value="P:chromatin organization"/>
    <property type="evidence" value="ECO:0007669"/>
    <property type="project" value="UniProtKB-KW"/>
</dbReference>
<dbReference type="InterPro" id="IPR018783">
    <property type="entry name" value="TF_ENY2"/>
</dbReference>
<protein>
    <recommendedName>
        <fullName evidence="11">Transcription and mRNA export factor ENY2</fullName>
    </recommendedName>
    <alternativeName>
        <fullName evidence="11">Enhancer of yellow 2 transcription factor homolog</fullName>
    </alternativeName>
</protein>
<dbReference type="GO" id="GO:0070390">
    <property type="term" value="C:transcription export complex 2"/>
    <property type="evidence" value="ECO:0007669"/>
    <property type="project" value="UniProtKB-UniRule"/>
</dbReference>
<evidence type="ECO:0000313" key="12">
    <source>
        <dbReference type="Proteomes" id="UP000515154"/>
    </source>
</evidence>
<evidence type="ECO:0000256" key="7">
    <source>
        <dbReference type="ARBA" id="ARBA00023015"/>
    </source>
</evidence>
<proteinExistence type="inferred from homology"/>
<evidence type="ECO:0000256" key="3">
    <source>
        <dbReference type="ARBA" id="ARBA00022816"/>
    </source>
</evidence>
<dbReference type="FunFam" id="1.10.246.140:FF:000001">
    <property type="entry name" value="Transcription and mRNA export factor ENY2"/>
    <property type="match status" value="1"/>
</dbReference>
<dbReference type="GO" id="GO:0000124">
    <property type="term" value="C:SAGA complex"/>
    <property type="evidence" value="ECO:0007669"/>
    <property type="project" value="UniProtKB-UniRule"/>
</dbReference>
<evidence type="ECO:0000256" key="6">
    <source>
        <dbReference type="ARBA" id="ARBA00023010"/>
    </source>
</evidence>
<organism evidence="12 13">
    <name type="scientific">Octopus sinensis</name>
    <name type="common">East Asian common octopus</name>
    <dbReference type="NCBI Taxonomy" id="2607531"/>
    <lineage>
        <taxon>Eukaryota</taxon>
        <taxon>Metazoa</taxon>
        <taxon>Spiralia</taxon>
        <taxon>Lophotrochozoa</taxon>
        <taxon>Mollusca</taxon>
        <taxon>Cephalopoda</taxon>
        <taxon>Coleoidea</taxon>
        <taxon>Octopodiformes</taxon>
        <taxon>Octopoda</taxon>
        <taxon>Incirrata</taxon>
        <taxon>Octopodidae</taxon>
        <taxon>Octopus</taxon>
    </lineage>
</organism>
<sequence>MAENPERKTKDAQLRAAMNQQLKDSGEREKNPERKAKDAQLRAVINQQLMESGERERLKELLRTRLIECGWRDQLKAHCKDIVKKKGLECVTVDDLVTQITPTGRALVPDDVKRELLQRIRTFLSQQTPNMW</sequence>